<dbReference type="InterPro" id="IPR017871">
    <property type="entry name" value="ABC_transporter-like_CS"/>
</dbReference>
<evidence type="ECO:0000259" key="10">
    <source>
        <dbReference type="PROSITE" id="PS50929"/>
    </source>
</evidence>
<dbReference type="RefSeq" id="WP_069431363.1">
    <property type="nucleotide sequence ID" value="NZ_MEHA01000003.1"/>
</dbReference>
<comment type="caution">
    <text evidence="11">The sequence shown here is derived from an EMBL/GenBank/DDBJ whole genome shotgun (WGS) entry which is preliminary data.</text>
</comment>
<dbReference type="GO" id="GO:0005524">
    <property type="term" value="F:ATP binding"/>
    <property type="evidence" value="ECO:0007669"/>
    <property type="project" value="UniProtKB-KW"/>
</dbReference>
<dbReference type="GO" id="GO:0016887">
    <property type="term" value="F:ATP hydrolysis activity"/>
    <property type="evidence" value="ECO:0007669"/>
    <property type="project" value="InterPro"/>
</dbReference>
<evidence type="ECO:0000256" key="1">
    <source>
        <dbReference type="ARBA" id="ARBA00004651"/>
    </source>
</evidence>
<dbReference type="Gene3D" id="1.20.1560.10">
    <property type="entry name" value="ABC transporter type 1, transmembrane domain"/>
    <property type="match status" value="1"/>
</dbReference>
<sequence>MNYTFKMIRRVAGKNIKSLYLPIVLSCVDALLHMGMFSTMIMTIIELIGGVFTMQRLTLYGVILVLLFLMRAILFSINYTQVQYRGADISAQQRLSLGDHIRSLNLGYFNKNSIGRLMSTLTTDITDFEQVLTHSLASLIKVLFFSALALLFAFMVSWQYGLIATVLILIAFPLMRLSGEMSQKYGGRQRASVSRVISRIVEYINGIRTFKLYNMTGEKFQRLDDSFTSLKKDSVKLELSIMPFSISFSFVTSLILPAALILAPALYQAGVIDTQRMIALLMIGVSLSSMMATLGSLYPELKYLSKAAENILQVRQEAPLPYREDAAQLNAFDVSFSHVNFAYEKNVPVLHDVSFSVKPGTTTALVGPSGSGKTTIISLISRFWDVSKGSITIGGSDIREQSPDVLTGKMAIVFQDVYLLHDTIANNIRVGKPGASMEEIIAVAKAAQCHEFISALPDGYDTVVGEGGNTLSGGEKQRISIARALIKDAPIVLLDETTSSLDADNEKEIHRALDALMKDKTVIVIAHRLNTIIGADQILVLDEGIICERGNHKELLAQNGWYARMISEQTKAREWSIT</sequence>
<evidence type="ECO:0000256" key="8">
    <source>
        <dbReference type="SAM" id="Phobius"/>
    </source>
</evidence>
<gene>
    <name evidence="11" type="ORF">BEI59_06570</name>
</gene>
<dbReference type="GO" id="GO:0005886">
    <property type="term" value="C:plasma membrane"/>
    <property type="evidence" value="ECO:0007669"/>
    <property type="project" value="UniProtKB-SubCell"/>
</dbReference>
<dbReference type="AlphaFoldDB" id="A0A1E3UMI3"/>
<keyword evidence="7 8" id="KW-0472">Membrane</keyword>
<dbReference type="OrthoDB" id="9762778at2"/>
<evidence type="ECO:0000256" key="5">
    <source>
        <dbReference type="ARBA" id="ARBA00022840"/>
    </source>
</evidence>
<name>A0A1E3UMI3_9FIRM</name>
<feature type="transmembrane region" description="Helical" evidence="8">
    <location>
        <begin position="278"/>
        <end position="298"/>
    </location>
</feature>
<comment type="subcellular location">
    <subcellularLocation>
        <location evidence="1">Cell membrane</location>
        <topology evidence="1">Multi-pass membrane protein</topology>
    </subcellularLocation>
</comment>
<dbReference type="InterPro" id="IPR011527">
    <property type="entry name" value="ABC1_TM_dom"/>
</dbReference>
<evidence type="ECO:0000256" key="7">
    <source>
        <dbReference type="ARBA" id="ARBA00023136"/>
    </source>
</evidence>
<dbReference type="Pfam" id="PF00664">
    <property type="entry name" value="ABC_membrane"/>
    <property type="match status" value="1"/>
</dbReference>
<feature type="transmembrane region" description="Helical" evidence="8">
    <location>
        <begin position="20"/>
        <end position="45"/>
    </location>
</feature>
<dbReference type="InterPro" id="IPR003593">
    <property type="entry name" value="AAA+_ATPase"/>
</dbReference>
<evidence type="ECO:0000256" key="3">
    <source>
        <dbReference type="ARBA" id="ARBA00022692"/>
    </source>
</evidence>
<dbReference type="InterPro" id="IPR027417">
    <property type="entry name" value="P-loop_NTPase"/>
</dbReference>
<organism evidence="11 12">
    <name type="scientific">Eisenbergiella tayi</name>
    <dbReference type="NCBI Taxonomy" id="1432052"/>
    <lineage>
        <taxon>Bacteria</taxon>
        <taxon>Bacillati</taxon>
        <taxon>Bacillota</taxon>
        <taxon>Clostridia</taxon>
        <taxon>Lachnospirales</taxon>
        <taxon>Lachnospiraceae</taxon>
        <taxon>Eisenbergiella</taxon>
    </lineage>
</organism>
<evidence type="ECO:0000259" key="9">
    <source>
        <dbReference type="PROSITE" id="PS50893"/>
    </source>
</evidence>
<dbReference type="PANTHER" id="PTHR43394">
    <property type="entry name" value="ATP-DEPENDENT PERMEASE MDL1, MITOCHONDRIAL"/>
    <property type="match status" value="1"/>
</dbReference>
<dbReference type="Proteomes" id="UP000094271">
    <property type="component" value="Unassembled WGS sequence"/>
</dbReference>
<feature type="domain" description="ABC transmembrane type-1" evidence="10">
    <location>
        <begin position="23"/>
        <end position="301"/>
    </location>
</feature>
<dbReference type="PROSITE" id="PS50893">
    <property type="entry name" value="ABC_TRANSPORTER_2"/>
    <property type="match status" value="1"/>
</dbReference>
<evidence type="ECO:0000313" key="12">
    <source>
        <dbReference type="Proteomes" id="UP000094271"/>
    </source>
</evidence>
<keyword evidence="5" id="KW-0067">ATP-binding</keyword>
<evidence type="ECO:0000313" key="11">
    <source>
        <dbReference type="EMBL" id="ODR54209.1"/>
    </source>
</evidence>
<evidence type="ECO:0000256" key="2">
    <source>
        <dbReference type="ARBA" id="ARBA00022448"/>
    </source>
</evidence>
<dbReference type="SUPFAM" id="SSF52540">
    <property type="entry name" value="P-loop containing nucleoside triphosphate hydrolases"/>
    <property type="match status" value="1"/>
</dbReference>
<dbReference type="PROSITE" id="PS50929">
    <property type="entry name" value="ABC_TM1F"/>
    <property type="match status" value="1"/>
</dbReference>
<keyword evidence="3 8" id="KW-0812">Transmembrane</keyword>
<feature type="transmembrane region" description="Helical" evidence="8">
    <location>
        <begin position="241"/>
        <end position="266"/>
    </location>
</feature>
<evidence type="ECO:0000256" key="4">
    <source>
        <dbReference type="ARBA" id="ARBA00022741"/>
    </source>
</evidence>
<dbReference type="EMBL" id="MEHA01000003">
    <property type="protein sequence ID" value="ODR54209.1"/>
    <property type="molecule type" value="Genomic_DNA"/>
</dbReference>
<dbReference type="PROSITE" id="PS00211">
    <property type="entry name" value="ABC_TRANSPORTER_1"/>
    <property type="match status" value="1"/>
</dbReference>
<feature type="transmembrane region" description="Helical" evidence="8">
    <location>
        <begin position="160"/>
        <end position="179"/>
    </location>
</feature>
<accession>A0A1E3UMI3</accession>
<dbReference type="SUPFAM" id="SSF90123">
    <property type="entry name" value="ABC transporter transmembrane region"/>
    <property type="match status" value="1"/>
</dbReference>
<dbReference type="InterPro" id="IPR036640">
    <property type="entry name" value="ABC1_TM_sf"/>
</dbReference>
<dbReference type="InterPro" id="IPR003439">
    <property type="entry name" value="ABC_transporter-like_ATP-bd"/>
</dbReference>
<feature type="domain" description="ABC transporter" evidence="9">
    <location>
        <begin position="334"/>
        <end position="568"/>
    </location>
</feature>
<dbReference type="Gene3D" id="3.40.50.300">
    <property type="entry name" value="P-loop containing nucleotide triphosphate hydrolases"/>
    <property type="match status" value="1"/>
</dbReference>
<reference evidence="11 12" key="1">
    <citation type="submission" date="2016-08" db="EMBL/GenBank/DDBJ databases">
        <authorList>
            <person name="Seilhamer J.J."/>
        </authorList>
    </citation>
    <scope>NUCLEOTIDE SEQUENCE [LARGE SCALE GENOMIC DNA]</scope>
    <source>
        <strain evidence="11 12">NML150140-1</strain>
    </source>
</reference>
<dbReference type="SMART" id="SM00382">
    <property type="entry name" value="AAA"/>
    <property type="match status" value="1"/>
</dbReference>
<feature type="transmembrane region" description="Helical" evidence="8">
    <location>
        <begin position="57"/>
        <end position="77"/>
    </location>
</feature>
<dbReference type="InterPro" id="IPR039421">
    <property type="entry name" value="Type_1_exporter"/>
</dbReference>
<protein>
    <submittedName>
        <fullName evidence="11">ABC transporter</fullName>
    </submittedName>
</protein>
<keyword evidence="6 8" id="KW-1133">Transmembrane helix</keyword>
<evidence type="ECO:0000256" key="6">
    <source>
        <dbReference type="ARBA" id="ARBA00022989"/>
    </source>
</evidence>
<keyword evidence="2" id="KW-0813">Transport</keyword>
<dbReference type="FunFam" id="3.40.50.300:FF:000287">
    <property type="entry name" value="Multidrug ABC transporter ATP-binding protein"/>
    <property type="match status" value="1"/>
</dbReference>
<proteinExistence type="predicted"/>
<dbReference type="Pfam" id="PF00005">
    <property type="entry name" value="ABC_tran"/>
    <property type="match status" value="1"/>
</dbReference>
<keyword evidence="4" id="KW-0547">Nucleotide-binding</keyword>
<dbReference type="GO" id="GO:0015421">
    <property type="term" value="F:ABC-type oligopeptide transporter activity"/>
    <property type="evidence" value="ECO:0007669"/>
    <property type="project" value="TreeGrafter"/>
</dbReference>
<dbReference type="PANTHER" id="PTHR43394:SF1">
    <property type="entry name" value="ATP-BINDING CASSETTE SUB-FAMILY B MEMBER 10, MITOCHONDRIAL"/>
    <property type="match status" value="1"/>
</dbReference>